<reference evidence="3" key="2">
    <citation type="submission" date="2025-08" db="UniProtKB">
        <authorList>
            <consortium name="Ensembl"/>
        </authorList>
    </citation>
    <scope>IDENTIFICATION</scope>
</reference>
<sequence>CGRCGRPAAATGGGRRCPVRRGDPGETPGELCSRRWPSLGEEGSAGLTGCASLAEPRAVGGSSRRLCAEAERGVSYEELKELKKSSVVHIDVRERWEVDRDGKIPASINIPLKELVEALQMDPTDFRELYNQKMPAKSDHVVFSCFAGSRSKQALNFATSLGFSRVQHFPGGFEEWAKREHPEKK</sequence>
<evidence type="ECO:0000313" key="3">
    <source>
        <dbReference type="Ensembl" id="ENSAPLP00020000302.1"/>
    </source>
</evidence>
<dbReference type="Ensembl" id="ENSAPLT00020000315.1">
    <property type="protein sequence ID" value="ENSAPLP00020000302.1"/>
    <property type="gene ID" value="ENSAPLG00020000258.1"/>
</dbReference>
<dbReference type="PANTHER" id="PTHR44086:SF10">
    <property type="entry name" value="THIOSULFATE SULFURTRANSFERASE_RHODANESE-LIKE DOMAIN-CONTAINING PROTEIN 3"/>
    <property type="match status" value="1"/>
</dbReference>
<reference evidence="3" key="1">
    <citation type="submission" date="2019-08" db="EMBL/GenBank/DDBJ databases">
        <title>Three high-quality genomes provides insights into domestication of ducks.</title>
        <authorList>
            <person name="Hou Z.C."/>
            <person name="Zhu F."/>
            <person name="Yin Z.T."/>
            <person name="Zhang F."/>
        </authorList>
    </citation>
    <scope>NUCLEOTIDE SEQUENCE [LARGE SCALE GENOMIC DNA]</scope>
</reference>
<evidence type="ECO:0000256" key="1">
    <source>
        <dbReference type="SAM" id="MobiDB-lite"/>
    </source>
</evidence>
<reference evidence="3" key="3">
    <citation type="submission" date="2025-09" db="UniProtKB">
        <authorList>
            <consortium name="Ensembl"/>
        </authorList>
    </citation>
    <scope>IDENTIFICATION</scope>
</reference>
<evidence type="ECO:0000313" key="4">
    <source>
        <dbReference type="Proteomes" id="UP000694400"/>
    </source>
</evidence>
<dbReference type="InterPro" id="IPR001763">
    <property type="entry name" value="Rhodanese-like_dom"/>
</dbReference>
<protein>
    <recommendedName>
        <fullName evidence="2">Rhodanese domain-containing protein</fullName>
    </recommendedName>
</protein>
<dbReference type="Pfam" id="PF00581">
    <property type="entry name" value="Rhodanese"/>
    <property type="match status" value="1"/>
</dbReference>
<dbReference type="Proteomes" id="UP000694400">
    <property type="component" value="Chromosome 3"/>
</dbReference>
<dbReference type="SUPFAM" id="SSF52821">
    <property type="entry name" value="Rhodanese/Cell cycle control phosphatase"/>
    <property type="match status" value="1"/>
</dbReference>
<dbReference type="Gene3D" id="3.40.250.10">
    <property type="entry name" value="Rhodanese-like domain"/>
    <property type="match status" value="1"/>
</dbReference>
<proteinExistence type="predicted"/>
<feature type="region of interest" description="Disordered" evidence="1">
    <location>
        <begin position="1"/>
        <end position="37"/>
    </location>
</feature>
<dbReference type="PROSITE" id="PS50206">
    <property type="entry name" value="RHODANESE_3"/>
    <property type="match status" value="1"/>
</dbReference>
<evidence type="ECO:0000259" key="2">
    <source>
        <dbReference type="PROSITE" id="PS50206"/>
    </source>
</evidence>
<name>A0A8B9QM07_ANAPL</name>
<accession>A0A8B9QM07</accession>
<dbReference type="InterPro" id="IPR036873">
    <property type="entry name" value="Rhodanese-like_dom_sf"/>
</dbReference>
<feature type="domain" description="Rhodanese" evidence="2">
    <location>
        <begin position="83"/>
        <end position="185"/>
    </location>
</feature>
<organism evidence="3 4">
    <name type="scientific">Anas platyrhynchos</name>
    <name type="common">Mallard</name>
    <name type="synonym">Anas boschas</name>
    <dbReference type="NCBI Taxonomy" id="8839"/>
    <lineage>
        <taxon>Eukaryota</taxon>
        <taxon>Metazoa</taxon>
        <taxon>Chordata</taxon>
        <taxon>Craniata</taxon>
        <taxon>Vertebrata</taxon>
        <taxon>Euteleostomi</taxon>
        <taxon>Archelosauria</taxon>
        <taxon>Archosauria</taxon>
        <taxon>Dinosauria</taxon>
        <taxon>Saurischia</taxon>
        <taxon>Theropoda</taxon>
        <taxon>Coelurosauria</taxon>
        <taxon>Aves</taxon>
        <taxon>Neognathae</taxon>
        <taxon>Galloanserae</taxon>
        <taxon>Anseriformes</taxon>
        <taxon>Anatidae</taxon>
        <taxon>Anatinae</taxon>
        <taxon>Anas</taxon>
    </lineage>
</organism>
<dbReference type="PANTHER" id="PTHR44086">
    <property type="entry name" value="THIOSULFATE SULFURTRANSFERASE RDL2, MITOCHONDRIAL-RELATED"/>
    <property type="match status" value="1"/>
</dbReference>
<dbReference type="SMART" id="SM00450">
    <property type="entry name" value="RHOD"/>
    <property type="match status" value="1"/>
</dbReference>
<dbReference type="AlphaFoldDB" id="A0A8B9QM07"/>
<feature type="compositionally biased region" description="Low complexity" evidence="1">
    <location>
        <begin position="1"/>
        <end position="10"/>
    </location>
</feature>